<dbReference type="GO" id="GO:0003677">
    <property type="term" value="F:DNA binding"/>
    <property type="evidence" value="ECO:0007669"/>
    <property type="project" value="UniProtKB-KW"/>
</dbReference>
<evidence type="ECO:0000256" key="1">
    <source>
        <dbReference type="ARBA" id="ARBA00005446"/>
    </source>
</evidence>
<dbReference type="SUPFAM" id="SSF52540">
    <property type="entry name" value="P-loop containing nucleoside triphosphate hydrolases"/>
    <property type="match status" value="1"/>
</dbReference>
<keyword evidence="2" id="KW-0238">DNA-binding</keyword>
<dbReference type="InterPro" id="IPR001650">
    <property type="entry name" value="Helicase_C-like"/>
</dbReference>
<dbReference type="PANTHER" id="PTHR13710">
    <property type="entry name" value="DNA HELICASE RECQ FAMILY MEMBER"/>
    <property type="match status" value="1"/>
</dbReference>
<evidence type="ECO:0000313" key="9">
    <source>
        <dbReference type="EMBL" id="CAB3981037.1"/>
    </source>
</evidence>
<comment type="catalytic activity">
    <reaction evidence="5">
        <text>Couples ATP hydrolysis with the unwinding of duplex DNA by translocating in the 3'-5' direction.</text>
        <dbReference type="EC" id="5.6.2.4"/>
    </reaction>
</comment>
<dbReference type="GO" id="GO:0043138">
    <property type="term" value="F:3'-5' DNA helicase activity"/>
    <property type="evidence" value="ECO:0007669"/>
    <property type="project" value="UniProtKB-EC"/>
</dbReference>
<keyword evidence="4" id="KW-0539">Nucleus</keyword>
<dbReference type="GO" id="GO:0005737">
    <property type="term" value="C:cytoplasm"/>
    <property type="evidence" value="ECO:0007669"/>
    <property type="project" value="TreeGrafter"/>
</dbReference>
<evidence type="ECO:0000256" key="4">
    <source>
        <dbReference type="ARBA" id="ARBA00023242"/>
    </source>
</evidence>
<comment type="caution">
    <text evidence="9">The sequence shown here is derived from an EMBL/GenBank/DDBJ whole genome shotgun (WGS) entry which is preliminary data.</text>
</comment>
<dbReference type="Pfam" id="PF00271">
    <property type="entry name" value="Helicase_C"/>
    <property type="match status" value="1"/>
</dbReference>
<feature type="domain" description="Helicase C-terminal" evidence="8">
    <location>
        <begin position="168"/>
        <end position="329"/>
    </location>
</feature>
<dbReference type="GO" id="GO:0000724">
    <property type="term" value="P:double-strand break repair via homologous recombination"/>
    <property type="evidence" value="ECO:0007669"/>
    <property type="project" value="TreeGrafter"/>
</dbReference>
<dbReference type="InterPro" id="IPR027417">
    <property type="entry name" value="P-loop_NTPase"/>
</dbReference>
<comment type="similarity">
    <text evidence="1">Belongs to the helicase family. RecQ subfamily.</text>
</comment>
<accession>A0A7D9DB91</accession>
<dbReference type="Proteomes" id="UP001152795">
    <property type="component" value="Unassembled WGS sequence"/>
</dbReference>
<evidence type="ECO:0000313" key="10">
    <source>
        <dbReference type="Proteomes" id="UP001152795"/>
    </source>
</evidence>
<evidence type="ECO:0000256" key="5">
    <source>
        <dbReference type="ARBA" id="ARBA00034617"/>
    </source>
</evidence>
<evidence type="ECO:0000256" key="2">
    <source>
        <dbReference type="ARBA" id="ARBA00023125"/>
    </source>
</evidence>
<dbReference type="EC" id="5.6.2.4" evidence="6"/>
<name>A0A7D9DB91_PARCT</name>
<proteinExistence type="inferred from homology"/>
<keyword evidence="3" id="KW-0413">Isomerase</keyword>
<organism evidence="9 10">
    <name type="scientific">Paramuricea clavata</name>
    <name type="common">Red gorgonian</name>
    <name type="synonym">Violescent sea-whip</name>
    <dbReference type="NCBI Taxonomy" id="317549"/>
    <lineage>
        <taxon>Eukaryota</taxon>
        <taxon>Metazoa</taxon>
        <taxon>Cnidaria</taxon>
        <taxon>Anthozoa</taxon>
        <taxon>Octocorallia</taxon>
        <taxon>Malacalcyonacea</taxon>
        <taxon>Plexauridae</taxon>
        <taxon>Paramuricea</taxon>
    </lineage>
</organism>
<evidence type="ECO:0000256" key="7">
    <source>
        <dbReference type="ARBA" id="ARBA00044542"/>
    </source>
</evidence>
<dbReference type="PANTHER" id="PTHR13710:SF153">
    <property type="entry name" value="RECQ-LIKE DNA HELICASE BLM"/>
    <property type="match status" value="1"/>
</dbReference>
<reference evidence="9" key="1">
    <citation type="submission" date="2020-04" db="EMBL/GenBank/DDBJ databases">
        <authorList>
            <person name="Alioto T."/>
            <person name="Alioto T."/>
            <person name="Gomez Garrido J."/>
        </authorList>
    </citation>
    <scope>NUCLEOTIDE SEQUENCE</scope>
    <source>
        <strain evidence="9">A484AB</strain>
    </source>
</reference>
<dbReference type="GO" id="GO:0009378">
    <property type="term" value="F:four-way junction helicase activity"/>
    <property type="evidence" value="ECO:0007669"/>
    <property type="project" value="TreeGrafter"/>
</dbReference>
<evidence type="ECO:0000259" key="8">
    <source>
        <dbReference type="PROSITE" id="PS51194"/>
    </source>
</evidence>
<dbReference type="GO" id="GO:0005694">
    <property type="term" value="C:chromosome"/>
    <property type="evidence" value="ECO:0007669"/>
    <property type="project" value="TreeGrafter"/>
</dbReference>
<dbReference type="EMBL" id="CACRXK020000346">
    <property type="protein sequence ID" value="CAB3981037.1"/>
    <property type="molecule type" value="Genomic_DNA"/>
</dbReference>
<dbReference type="AlphaFoldDB" id="A0A7D9DB91"/>
<evidence type="ECO:0000256" key="3">
    <source>
        <dbReference type="ARBA" id="ARBA00023235"/>
    </source>
</evidence>
<dbReference type="Gene3D" id="3.40.50.300">
    <property type="entry name" value="P-loop containing nucleotide triphosphate hydrolases"/>
    <property type="match status" value="1"/>
</dbReference>
<gene>
    <name evidence="9" type="ORF">PACLA_8A045061</name>
</gene>
<evidence type="ECO:0000256" key="6">
    <source>
        <dbReference type="ARBA" id="ARBA00034808"/>
    </source>
</evidence>
<sequence length="371" mass="42300">MALVEEAKLEEDCFQHALQQVCYFFQVQNLFEDQVNAIKERIGELQRYSVSVLLVSNTRKPDDVQQSSFNLNNSQQTLESKSSCSALDKLAFWFPGKETTFSSKETTFSSKETTFSFVPVLGMESPSCSNPYLYLPISYLIKISMFADINLIVCTATATKATKILDLKMENTFSIEKSPERPNIAYVTQYVENDMELSDVFHDVILDVKDKKDKYAKNLIYCQTRKQAAIIWRTFKLHLAKTYGHVRVLICTIAFGMGLDLNCARKVIHFGPSRTTECYLQECGRVGREWWTDIDLDKMDLDDTLDIDWLDIRDDSSADVLPFQDSSLLQVSDKMDELDKSIASLTLDTSGDIRNIAKKVTSVINTEDMEL</sequence>
<dbReference type="GO" id="GO:0005634">
    <property type="term" value="C:nucleus"/>
    <property type="evidence" value="ECO:0007669"/>
    <property type="project" value="TreeGrafter"/>
</dbReference>
<protein>
    <recommendedName>
        <fullName evidence="6">DNA 3'-5' helicase</fullName>
        <ecNumber evidence="6">5.6.2.4</ecNumber>
    </recommendedName>
    <alternativeName>
        <fullName evidence="7">DNA 3'-5' helicase BLM</fullName>
    </alternativeName>
</protein>
<keyword evidence="10" id="KW-1185">Reference proteome</keyword>
<dbReference type="PROSITE" id="PS51194">
    <property type="entry name" value="HELICASE_CTER"/>
    <property type="match status" value="1"/>
</dbReference>